<dbReference type="RefSeq" id="WP_093827377.1">
    <property type="nucleotide sequence ID" value="NZ_FOLQ01000005.1"/>
</dbReference>
<dbReference type="OrthoDB" id="9809908at2"/>
<keyword evidence="1" id="KW-0812">Transmembrane</keyword>
<keyword evidence="1" id="KW-1133">Transmembrane helix</keyword>
<reference evidence="2 3" key="1">
    <citation type="submission" date="2016-10" db="EMBL/GenBank/DDBJ databases">
        <authorList>
            <person name="de Groot N.N."/>
        </authorList>
    </citation>
    <scope>NUCLEOTIDE SEQUENCE [LARGE SCALE GENOMIC DNA]</scope>
    <source>
        <strain evidence="2 3">DSM 26130</strain>
    </source>
</reference>
<name>A0A1I1SC92_9BACT</name>
<protein>
    <submittedName>
        <fullName evidence="2">Uncharacterized protein</fullName>
    </submittedName>
</protein>
<organism evidence="2 3">
    <name type="scientific">Spirosoma endophyticum</name>
    <dbReference type="NCBI Taxonomy" id="662367"/>
    <lineage>
        <taxon>Bacteria</taxon>
        <taxon>Pseudomonadati</taxon>
        <taxon>Bacteroidota</taxon>
        <taxon>Cytophagia</taxon>
        <taxon>Cytophagales</taxon>
        <taxon>Cytophagaceae</taxon>
        <taxon>Spirosoma</taxon>
    </lineage>
</organism>
<keyword evidence="3" id="KW-1185">Reference proteome</keyword>
<evidence type="ECO:0000313" key="3">
    <source>
        <dbReference type="Proteomes" id="UP000198598"/>
    </source>
</evidence>
<dbReference type="EMBL" id="FOLQ01000005">
    <property type="protein sequence ID" value="SFD44086.1"/>
    <property type="molecule type" value="Genomic_DNA"/>
</dbReference>
<proteinExistence type="predicted"/>
<evidence type="ECO:0000256" key="1">
    <source>
        <dbReference type="SAM" id="Phobius"/>
    </source>
</evidence>
<evidence type="ECO:0000313" key="2">
    <source>
        <dbReference type="EMBL" id="SFD44086.1"/>
    </source>
</evidence>
<sequence>MKKNQLPISLVIIWTSSIFLGLLSSVPQRAAPRFNPAETAVNAGVTVTFALLMWYVNMYTLSQRPQKTPKQTIPYPQLNQPL</sequence>
<gene>
    <name evidence="2" type="ORF">SAMN05216167_10552</name>
</gene>
<dbReference type="Proteomes" id="UP000198598">
    <property type="component" value="Unassembled WGS sequence"/>
</dbReference>
<accession>A0A1I1SC92</accession>
<keyword evidence="1" id="KW-0472">Membrane</keyword>
<feature type="transmembrane region" description="Helical" evidence="1">
    <location>
        <begin position="40"/>
        <end position="61"/>
    </location>
</feature>
<dbReference type="AlphaFoldDB" id="A0A1I1SC92"/>